<sequence>MTVTLGADGPLAATHPAPPLALRDLSVAYREQPAVWNVSLDVPAASLTAIIGPNGAGKSTLLRAALGLVPRLSGEALFFGQPLARVWSRVAYVPQRTSVDWDFPASALDVVTMGLYGRLGWLRRAGRRERAAALSCLERVGLADLAGRQIASCRAGSSSGCSWPVLSRRRPTSPLWTSPSRGWTR</sequence>
<reference evidence="4" key="1">
    <citation type="submission" date="2022-07" db="EMBL/GenBank/DDBJ databases">
        <title>Complete Genome Sequence of the Radioresistant Bacterium Deinococcus aetherius ST0316, Isolated from the Air Dust collected in Lower Stratosphere above Japan.</title>
        <authorList>
            <person name="Satoh K."/>
            <person name="Hagiwara K."/>
            <person name="Katsumata K."/>
            <person name="Kubo A."/>
            <person name="Yokobori S."/>
            <person name="Yamagishi A."/>
            <person name="Oono Y."/>
            <person name="Narumi I."/>
        </authorList>
    </citation>
    <scope>NUCLEOTIDE SEQUENCE</scope>
    <source>
        <strain evidence="4">ST0316</strain>
    </source>
</reference>
<dbReference type="PANTHER" id="PTHR42734">
    <property type="entry name" value="METAL TRANSPORT SYSTEM ATP-BINDING PROTEIN TM_0124-RELATED"/>
    <property type="match status" value="1"/>
</dbReference>
<feature type="domain" description="ABC transporter" evidence="3">
    <location>
        <begin position="37"/>
        <end position="152"/>
    </location>
</feature>
<dbReference type="InterPro" id="IPR027417">
    <property type="entry name" value="P-loop_NTPase"/>
</dbReference>
<accession>A0ABN6R9N6</accession>
<evidence type="ECO:0000313" key="4">
    <source>
        <dbReference type="EMBL" id="BDP40070.1"/>
    </source>
</evidence>
<dbReference type="InterPro" id="IPR050153">
    <property type="entry name" value="Metal_Ion_Import_ABC"/>
</dbReference>
<dbReference type="PANTHER" id="PTHR42734:SF5">
    <property type="entry name" value="IRON TRANSPORT SYSTEM ATP-BINDING PROTEIN HI_0361-RELATED"/>
    <property type="match status" value="1"/>
</dbReference>
<evidence type="ECO:0000256" key="1">
    <source>
        <dbReference type="ARBA" id="ARBA00005417"/>
    </source>
</evidence>
<evidence type="ECO:0000256" key="2">
    <source>
        <dbReference type="ARBA" id="ARBA00022448"/>
    </source>
</evidence>
<dbReference type="InterPro" id="IPR003439">
    <property type="entry name" value="ABC_transporter-like_ATP-bd"/>
</dbReference>
<dbReference type="Pfam" id="PF00005">
    <property type="entry name" value="ABC_tran"/>
    <property type="match status" value="1"/>
</dbReference>
<evidence type="ECO:0000259" key="3">
    <source>
        <dbReference type="Pfam" id="PF00005"/>
    </source>
</evidence>
<dbReference type="Gene3D" id="3.40.50.300">
    <property type="entry name" value="P-loop containing nucleotide triphosphate hydrolases"/>
    <property type="match status" value="1"/>
</dbReference>
<comment type="similarity">
    <text evidence="1">Belongs to the ABC transporter superfamily.</text>
</comment>
<dbReference type="SUPFAM" id="SSF52540">
    <property type="entry name" value="P-loop containing nucleoside triphosphate hydrolases"/>
    <property type="match status" value="1"/>
</dbReference>
<dbReference type="EMBL" id="AP026560">
    <property type="protein sequence ID" value="BDP40070.1"/>
    <property type="molecule type" value="Genomic_DNA"/>
</dbReference>
<gene>
    <name evidence="4" type="ORF">DAETH_00390</name>
</gene>
<evidence type="ECO:0000313" key="5">
    <source>
        <dbReference type="Proteomes" id="UP001064971"/>
    </source>
</evidence>
<proteinExistence type="inferred from homology"/>
<name>A0ABN6R9N6_9DEIO</name>
<keyword evidence="5" id="KW-1185">Reference proteome</keyword>
<dbReference type="Proteomes" id="UP001064971">
    <property type="component" value="Chromosome"/>
</dbReference>
<protein>
    <recommendedName>
        <fullName evidence="3">ABC transporter domain-containing protein</fullName>
    </recommendedName>
</protein>
<organism evidence="4 5">
    <name type="scientific">Deinococcus aetherius</name>
    <dbReference type="NCBI Taxonomy" id="200252"/>
    <lineage>
        <taxon>Bacteria</taxon>
        <taxon>Thermotogati</taxon>
        <taxon>Deinococcota</taxon>
        <taxon>Deinococci</taxon>
        <taxon>Deinococcales</taxon>
        <taxon>Deinococcaceae</taxon>
        <taxon>Deinococcus</taxon>
    </lineage>
</organism>
<keyword evidence="2" id="KW-0813">Transport</keyword>